<feature type="compositionally biased region" description="Basic residues" evidence="1">
    <location>
        <begin position="105"/>
        <end position="131"/>
    </location>
</feature>
<sequence length="197" mass="21352">MLNRNSAGEPCHPVVGGTPYRQTTSETALLGVDVQNDVMAESVNAEAVVTAVATLVTNARRADIPAIWVQHSDQGLPEGSDGWRIVLELEPATSSRSCTRPGGVLRRHPPRVRHHARGGRAHHPRHARTRLAPRPGRSHPSSQRPSRVDEAARRRRLGDDDRRGLRLKPAVPFAAKLPTLGVTQSMAGRSAGELPTL</sequence>
<dbReference type="Proteomes" id="UP000285376">
    <property type="component" value="Unassembled WGS sequence"/>
</dbReference>
<comment type="caution">
    <text evidence="3">The sequence shown here is derived from an EMBL/GenBank/DDBJ whole genome shotgun (WGS) entry which is preliminary data.</text>
</comment>
<organism evidence="3 4">
    <name type="scientific">Dermacoccus abyssi</name>
    <dbReference type="NCBI Taxonomy" id="322596"/>
    <lineage>
        <taxon>Bacteria</taxon>
        <taxon>Bacillati</taxon>
        <taxon>Actinomycetota</taxon>
        <taxon>Actinomycetes</taxon>
        <taxon>Micrococcales</taxon>
        <taxon>Dermacoccaceae</taxon>
        <taxon>Dermacoccus</taxon>
    </lineage>
</organism>
<name>A0A417ZBS8_9MICO</name>
<feature type="domain" description="Isochorismatase-like" evidence="2">
    <location>
        <begin position="27"/>
        <end position="93"/>
    </location>
</feature>
<evidence type="ECO:0000256" key="1">
    <source>
        <dbReference type="SAM" id="MobiDB-lite"/>
    </source>
</evidence>
<dbReference type="EMBL" id="QWLM01000001">
    <property type="protein sequence ID" value="RHW48099.1"/>
    <property type="molecule type" value="Genomic_DNA"/>
</dbReference>
<dbReference type="InterPro" id="IPR036380">
    <property type="entry name" value="Isochorismatase-like_sf"/>
</dbReference>
<evidence type="ECO:0000259" key="2">
    <source>
        <dbReference type="Pfam" id="PF00857"/>
    </source>
</evidence>
<evidence type="ECO:0000313" key="3">
    <source>
        <dbReference type="EMBL" id="RHW48099.1"/>
    </source>
</evidence>
<feature type="region of interest" description="Disordered" evidence="1">
    <location>
        <begin position="94"/>
        <end position="165"/>
    </location>
</feature>
<gene>
    <name evidence="3" type="ORF">D1832_01305</name>
</gene>
<feature type="region of interest" description="Disordered" evidence="1">
    <location>
        <begin position="1"/>
        <end position="20"/>
    </location>
</feature>
<dbReference type="InterPro" id="IPR000868">
    <property type="entry name" value="Isochorismatase-like_dom"/>
</dbReference>
<accession>A0A417ZBS8</accession>
<feature type="compositionally biased region" description="Basic and acidic residues" evidence="1">
    <location>
        <begin position="146"/>
        <end position="164"/>
    </location>
</feature>
<dbReference type="SUPFAM" id="SSF52499">
    <property type="entry name" value="Isochorismatase-like hydrolases"/>
    <property type="match status" value="1"/>
</dbReference>
<dbReference type="AlphaFoldDB" id="A0A417ZBS8"/>
<reference evidence="3 4" key="1">
    <citation type="submission" date="2018-08" db="EMBL/GenBank/DDBJ databases">
        <title>Whole genome sequence analysis of Dermacoccus abyssi bacteria isolated from Deep Mariana trench Micromonospora spp reveals genes involved in the environmental adaptation and production of secondary metabolites.</title>
        <authorList>
            <person name="Abdel-Mageed W.M."/>
            <person name="Lehri B."/>
            <person name="Nouioui I."/>
            <person name="Goodfellow I."/>
            <person name="Jaspars M."/>
            <person name="Karlyshev A."/>
        </authorList>
    </citation>
    <scope>NUCLEOTIDE SEQUENCE [LARGE SCALE GENOMIC DNA]</scope>
    <source>
        <strain evidence="3 4">MT1.1</strain>
    </source>
</reference>
<evidence type="ECO:0000313" key="4">
    <source>
        <dbReference type="Proteomes" id="UP000285376"/>
    </source>
</evidence>
<proteinExistence type="predicted"/>
<protein>
    <submittedName>
        <fullName evidence="3">Isochorismatase family protein</fullName>
    </submittedName>
</protein>
<dbReference type="Pfam" id="PF00857">
    <property type="entry name" value="Isochorismatase"/>
    <property type="match status" value="1"/>
</dbReference>
<dbReference type="Gene3D" id="3.40.50.850">
    <property type="entry name" value="Isochorismatase-like"/>
    <property type="match status" value="1"/>
</dbReference>